<name>A0ABP5ZU11_STRLO</name>
<protein>
    <submittedName>
        <fullName evidence="3">Uncharacterized protein</fullName>
    </submittedName>
</protein>
<keyword evidence="2" id="KW-1133">Transmembrane helix</keyword>
<keyword evidence="4" id="KW-1185">Reference proteome</keyword>
<comment type="caution">
    <text evidence="3">The sequence shown here is derived from an EMBL/GenBank/DDBJ whole genome shotgun (WGS) entry which is preliminary data.</text>
</comment>
<organism evidence="3 4">
    <name type="scientific">Streptomyces longisporus</name>
    <dbReference type="NCBI Taxonomy" id="1948"/>
    <lineage>
        <taxon>Bacteria</taxon>
        <taxon>Bacillati</taxon>
        <taxon>Actinomycetota</taxon>
        <taxon>Actinomycetes</taxon>
        <taxon>Kitasatosporales</taxon>
        <taxon>Streptomycetaceae</taxon>
        <taxon>Streptomyces</taxon>
    </lineage>
</organism>
<accession>A0ABP5ZU11</accession>
<evidence type="ECO:0000313" key="4">
    <source>
        <dbReference type="Proteomes" id="UP001501777"/>
    </source>
</evidence>
<sequence length="74" mass="7577">MAGGPTVYGDTRDALGLDLLVVPVLLGTAVARLLRRAAWWAPGPHARCSDRLGIKESDMSADGPAGKPVPIAAG</sequence>
<dbReference type="Proteomes" id="UP001501777">
    <property type="component" value="Unassembled WGS sequence"/>
</dbReference>
<feature type="transmembrane region" description="Helical" evidence="2">
    <location>
        <begin position="14"/>
        <end position="34"/>
    </location>
</feature>
<proteinExistence type="predicted"/>
<evidence type="ECO:0000256" key="1">
    <source>
        <dbReference type="SAM" id="MobiDB-lite"/>
    </source>
</evidence>
<evidence type="ECO:0000313" key="3">
    <source>
        <dbReference type="EMBL" id="GAA2500692.1"/>
    </source>
</evidence>
<keyword evidence="2" id="KW-0812">Transmembrane</keyword>
<reference evidence="4" key="1">
    <citation type="journal article" date="2019" name="Int. J. Syst. Evol. Microbiol.">
        <title>The Global Catalogue of Microorganisms (GCM) 10K type strain sequencing project: providing services to taxonomists for standard genome sequencing and annotation.</title>
        <authorList>
            <consortium name="The Broad Institute Genomics Platform"/>
            <consortium name="The Broad Institute Genome Sequencing Center for Infectious Disease"/>
            <person name="Wu L."/>
            <person name="Ma J."/>
        </authorList>
    </citation>
    <scope>NUCLEOTIDE SEQUENCE [LARGE SCALE GENOMIC DNA]</scope>
    <source>
        <strain evidence="4">JCM 4395</strain>
    </source>
</reference>
<keyword evidence="2" id="KW-0472">Membrane</keyword>
<dbReference type="RefSeq" id="WP_344402626.1">
    <property type="nucleotide sequence ID" value="NZ_BAAASG010000011.1"/>
</dbReference>
<feature type="region of interest" description="Disordered" evidence="1">
    <location>
        <begin position="52"/>
        <end position="74"/>
    </location>
</feature>
<gene>
    <name evidence="3" type="ORF">GCM10010276_48640</name>
</gene>
<dbReference type="EMBL" id="BAAASG010000011">
    <property type="protein sequence ID" value="GAA2500692.1"/>
    <property type="molecule type" value="Genomic_DNA"/>
</dbReference>
<evidence type="ECO:0000256" key="2">
    <source>
        <dbReference type="SAM" id="Phobius"/>
    </source>
</evidence>